<evidence type="ECO:0000256" key="2">
    <source>
        <dbReference type="ARBA" id="ARBA00022475"/>
    </source>
</evidence>
<feature type="transmembrane region" description="Helical" evidence="8">
    <location>
        <begin position="204"/>
        <end position="223"/>
    </location>
</feature>
<comment type="subcellular location">
    <subcellularLocation>
        <location evidence="1">Cell membrane</location>
        <topology evidence="1">Multi-pass membrane protein</topology>
    </subcellularLocation>
</comment>
<feature type="transmembrane region" description="Helical" evidence="8">
    <location>
        <begin position="391"/>
        <end position="415"/>
    </location>
</feature>
<keyword evidence="4" id="KW-0808">Transferase</keyword>
<dbReference type="GO" id="GO:0005886">
    <property type="term" value="C:plasma membrane"/>
    <property type="evidence" value="ECO:0007669"/>
    <property type="project" value="UniProtKB-SubCell"/>
</dbReference>
<keyword evidence="3" id="KW-0328">Glycosyltransferase</keyword>
<feature type="transmembrane region" description="Helical" evidence="8">
    <location>
        <begin position="435"/>
        <end position="455"/>
    </location>
</feature>
<keyword evidence="2" id="KW-1003">Cell membrane</keyword>
<feature type="transmembrane region" description="Helical" evidence="8">
    <location>
        <begin position="7"/>
        <end position="26"/>
    </location>
</feature>
<dbReference type="GO" id="GO:0009103">
    <property type="term" value="P:lipopolysaccharide biosynthetic process"/>
    <property type="evidence" value="ECO:0007669"/>
    <property type="project" value="UniProtKB-ARBA"/>
</dbReference>
<dbReference type="AlphaFoldDB" id="A0A1F5ZT33"/>
<evidence type="ECO:0000256" key="3">
    <source>
        <dbReference type="ARBA" id="ARBA00022676"/>
    </source>
</evidence>
<dbReference type="GO" id="GO:0016763">
    <property type="term" value="F:pentosyltransferase activity"/>
    <property type="evidence" value="ECO:0007669"/>
    <property type="project" value="TreeGrafter"/>
</dbReference>
<feature type="transmembrane region" description="Helical" evidence="8">
    <location>
        <begin position="108"/>
        <end position="128"/>
    </location>
</feature>
<evidence type="ECO:0000313" key="9">
    <source>
        <dbReference type="EMBL" id="OGG15523.1"/>
    </source>
</evidence>
<sequence length="466" mass="53596">MGSVSKISFLFACGSYLFHILFFWLYETTDSWFYWALANFLKTGTYYAPTPYFYTVPSTMEPPLYSAFLYLIQIFPRADIFIHTFQILSLFGTAFFMYNILSRIISESLSLFFVSLFLIWPANIIYATNLLSENFALFGVSLFGYLAFLILEKKKRSYIPFFIVLSSVLVLLRYNFGTLFICSLLLGFFEVIKQGEKTIQKAKILIAIVLSLGILLSWSILNYQLNGSIGLSSGLGKSLYDRVIAQNRLVPPGDNPKLTLLRALTDDQVNLFIAWWPPEAYIMSTKKDPLYSTETSVNNVFRDVALEGLKANIGPYSIGIPTYYFQAYLNSPPFPPPRYLATNVLLQKERCRNLGTIELCKPLIQSEFAKKIWDLIVVTSVKYYYMFNQPVFFLIILPSLVISFFSRNSFFRFMALSYFLSTFIPTLVNHPDPRYVYPFLSLEMLLIVYAGITVYGKIIKRRKVTA</sequence>
<name>A0A1F5ZT33_9BACT</name>
<evidence type="ECO:0000256" key="5">
    <source>
        <dbReference type="ARBA" id="ARBA00022692"/>
    </source>
</evidence>
<evidence type="ECO:0000256" key="6">
    <source>
        <dbReference type="ARBA" id="ARBA00022989"/>
    </source>
</evidence>
<evidence type="ECO:0000256" key="7">
    <source>
        <dbReference type="ARBA" id="ARBA00023136"/>
    </source>
</evidence>
<dbReference type="PANTHER" id="PTHR33908">
    <property type="entry name" value="MANNOSYLTRANSFERASE YKCB-RELATED"/>
    <property type="match status" value="1"/>
</dbReference>
<dbReference type="EMBL" id="MFJL01000024">
    <property type="protein sequence ID" value="OGG15523.1"/>
    <property type="molecule type" value="Genomic_DNA"/>
</dbReference>
<dbReference type="InterPro" id="IPR050297">
    <property type="entry name" value="LipidA_mod_glycosyltrf_83"/>
</dbReference>
<feature type="transmembrane region" description="Helical" evidence="8">
    <location>
        <begin position="134"/>
        <end position="151"/>
    </location>
</feature>
<organism evidence="9 10">
    <name type="scientific">Candidatus Gottesmanbacteria bacterium RIFCSPHIGHO2_02_FULL_39_11</name>
    <dbReference type="NCBI Taxonomy" id="1798382"/>
    <lineage>
        <taxon>Bacteria</taxon>
        <taxon>Candidatus Gottesmaniibacteriota</taxon>
    </lineage>
</organism>
<evidence type="ECO:0000256" key="4">
    <source>
        <dbReference type="ARBA" id="ARBA00022679"/>
    </source>
</evidence>
<feature type="transmembrane region" description="Helical" evidence="8">
    <location>
        <begin position="80"/>
        <end position="101"/>
    </location>
</feature>
<evidence type="ECO:0000256" key="8">
    <source>
        <dbReference type="SAM" id="Phobius"/>
    </source>
</evidence>
<dbReference type="Proteomes" id="UP000176923">
    <property type="component" value="Unassembled WGS sequence"/>
</dbReference>
<comment type="caution">
    <text evidence="9">The sequence shown here is derived from an EMBL/GenBank/DDBJ whole genome shotgun (WGS) entry which is preliminary data.</text>
</comment>
<feature type="transmembrane region" description="Helical" evidence="8">
    <location>
        <begin position="158"/>
        <end position="189"/>
    </location>
</feature>
<gene>
    <name evidence="9" type="ORF">A3D77_06810</name>
</gene>
<reference evidence="9 10" key="1">
    <citation type="journal article" date="2016" name="Nat. Commun.">
        <title>Thousands of microbial genomes shed light on interconnected biogeochemical processes in an aquifer system.</title>
        <authorList>
            <person name="Anantharaman K."/>
            <person name="Brown C.T."/>
            <person name="Hug L.A."/>
            <person name="Sharon I."/>
            <person name="Castelle C.J."/>
            <person name="Probst A.J."/>
            <person name="Thomas B.C."/>
            <person name="Singh A."/>
            <person name="Wilkins M.J."/>
            <person name="Karaoz U."/>
            <person name="Brodie E.L."/>
            <person name="Williams K.H."/>
            <person name="Hubbard S.S."/>
            <person name="Banfield J.F."/>
        </authorList>
    </citation>
    <scope>NUCLEOTIDE SEQUENCE [LARGE SCALE GENOMIC DNA]</scope>
</reference>
<dbReference type="PANTHER" id="PTHR33908:SF11">
    <property type="entry name" value="MEMBRANE PROTEIN"/>
    <property type="match status" value="1"/>
</dbReference>
<evidence type="ECO:0000256" key="1">
    <source>
        <dbReference type="ARBA" id="ARBA00004651"/>
    </source>
</evidence>
<keyword evidence="7 8" id="KW-0472">Membrane</keyword>
<protein>
    <submittedName>
        <fullName evidence="9">Uncharacterized protein</fullName>
    </submittedName>
</protein>
<accession>A0A1F5ZT33</accession>
<evidence type="ECO:0000313" key="10">
    <source>
        <dbReference type="Proteomes" id="UP000176923"/>
    </source>
</evidence>
<keyword evidence="6 8" id="KW-1133">Transmembrane helix</keyword>
<proteinExistence type="predicted"/>
<keyword evidence="5 8" id="KW-0812">Transmembrane</keyword>